<gene>
    <name evidence="2" type="ORF">RND71_022964</name>
</gene>
<sequence>MADELDMDPISLYQLLLLSASSCMVQCIVANSSGQIVLIVVFLVLHPSGSRSQWVTNQPTRPLCPAQFALVNHACSLLPFVGVPPPSPPSPPPPSPPPPSPPPPSPTAPPERRHRRRHGRHHVHKETPVEEDCCRWLKQVDNECVCDLLVRLPPFLSRPVHQYTVMVDPSCNVTFQCGSRIMFENQMLPPFP</sequence>
<organism evidence="2 3">
    <name type="scientific">Anisodus tanguticus</name>
    <dbReference type="NCBI Taxonomy" id="243964"/>
    <lineage>
        <taxon>Eukaryota</taxon>
        <taxon>Viridiplantae</taxon>
        <taxon>Streptophyta</taxon>
        <taxon>Embryophyta</taxon>
        <taxon>Tracheophyta</taxon>
        <taxon>Spermatophyta</taxon>
        <taxon>Magnoliopsida</taxon>
        <taxon>eudicotyledons</taxon>
        <taxon>Gunneridae</taxon>
        <taxon>Pentapetalae</taxon>
        <taxon>asterids</taxon>
        <taxon>lamiids</taxon>
        <taxon>Solanales</taxon>
        <taxon>Solanaceae</taxon>
        <taxon>Solanoideae</taxon>
        <taxon>Hyoscyameae</taxon>
        <taxon>Anisodus</taxon>
    </lineage>
</organism>
<feature type="compositionally biased region" description="Basic residues" evidence="1">
    <location>
        <begin position="112"/>
        <end position="124"/>
    </location>
</feature>
<name>A0AAE1VDD8_9SOLA</name>
<dbReference type="InterPro" id="IPR036312">
    <property type="entry name" value="Bifun_inhib/LTP/seed_sf"/>
</dbReference>
<evidence type="ECO:0000313" key="2">
    <source>
        <dbReference type="EMBL" id="KAK4357354.1"/>
    </source>
</evidence>
<dbReference type="EMBL" id="JAVYJV010000012">
    <property type="protein sequence ID" value="KAK4357354.1"/>
    <property type="molecule type" value="Genomic_DNA"/>
</dbReference>
<feature type="region of interest" description="Disordered" evidence="1">
    <location>
        <begin position="85"/>
        <end position="124"/>
    </location>
</feature>
<dbReference type="PANTHER" id="PTHR34377:SF3">
    <property type="entry name" value="TETRATRICOPEPTIDE REPEAT (TPR)-LIKE SUPERFAMILY PROTEIN"/>
    <property type="match status" value="1"/>
</dbReference>
<dbReference type="Proteomes" id="UP001291623">
    <property type="component" value="Unassembled WGS sequence"/>
</dbReference>
<evidence type="ECO:0000313" key="3">
    <source>
        <dbReference type="Proteomes" id="UP001291623"/>
    </source>
</evidence>
<comment type="caution">
    <text evidence="2">The sequence shown here is derived from an EMBL/GenBank/DDBJ whole genome shotgun (WGS) entry which is preliminary data.</text>
</comment>
<dbReference type="AlphaFoldDB" id="A0AAE1VDD8"/>
<proteinExistence type="predicted"/>
<accession>A0AAE1VDD8</accession>
<evidence type="ECO:0000256" key="1">
    <source>
        <dbReference type="SAM" id="MobiDB-lite"/>
    </source>
</evidence>
<protein>
    <submittedName>
        <fullName evidence="2">Uncharacterized protein</fullName>
    </submittedName>
</protein>
<dbReference type="PANTHER" id="PTHR34377">
    <property type="entry name" value="TETRATRICOPEPTIDE REPEAT (TPR)-LIKE SUPERFAMILY PROTEIN"/>
    <property type="match status" value="1"/>
</dbReference>
<keyword evidence="3" id="KW-1185">Reference proteome</keyword>
<feature type="compositionally biased region" description="Pro residues" evidence="1">
    <location>
        <begin position="85"/>
        <end position="109"/>
    </location>
</feature>
<reference evidence="2" key="1">
    <citation type="submission" date="2023-12" db="EMBL/GenBank/DDBJ databases">
        <title>Genome assembly of Anisodus tanguticus.</title>
        <authorList>
            <person name="Wang Y.-J."/>
        </authorList>
    </citation>
    <scope>NUCLEOTIDE SEQUENCE</scope>
    <source>
        <strain evidence="2">KB-2021</strain>
        <tissue evidence="2">Leaf</tissue>
    </source>
</reference>
<dbReference type="SUPFAM" id="SSF47699">
    <property type="entry name" value="Bifunctional inhibitor/lipid-transfer protein/seed storage 2S albumin"/>
    <property type="match status" value="1"/>
</dbReference>